<keyword evidence="3 11" id="KW-1134">Transmembrane beta strand</keyword>
<evidence type="ECO:0000256" key="1">
    <source>
        <dbReference type="ARBA" id="ARBA00004571"/>
    </source>
</evidence>
<keyword evidence="10 11" id="KW-0998">Cell outer membrane</keyword>
<keyword evidence="5 11" id="KW-0812">Transmembrane</keyword>
<dbReference type="PANTHER" id="PTHR32552:SF81">
    <property type="entry name" value="TONB-DEPENDENT OUTER MEMBRANE RECEPTOR"/>
    <property type="match status" value="1"/>
</dbReference>
<keyword evidence="9 11" id="KW-0472">Membrane</keyword>
<evidence type="ECO:0000256" key="12">
    <source>
        <dbReference type="RuleBase" id="RU003357"/>
    </source>
</evidence>
<keyword evidence="4" id="KW-0410">Iron transport</keyword>
<dbReference type="InterPro" id="IPR012910">
    <property type="entry name" value="Plug_dom"/>
</dbReference>
<keyword evidence="7" id="KW-0406">Ion transport</keyword>
<evidence type="ECO:0000259" key="14">
    <source>
        <dbReference type="Pfam" id="PF00593"/>
    </source>
</evidence>
<dbReference type="RefSeq" id="WP_222993796.1">
    <property type="nucleotide sequence ID" value="NZ_JAINVV010000015.1"/>
</dbReference>
<accession>A0ABS7PY61</accession>
<dbReference type="Proteomes" id="UP000706039">
    <property type="component" value="Unassembled WGS sequence"/>
</dbReference>
<evidence type="ECO:0000256" key="2">
    <source>
        <dbReference type="ARBA" id="ARBA00022448"/>
    </source>
</evidence>
<evidence type="ECO:0000256" key="3">
    <source>
        <dbReference type="ARBA" id="ARBA00022452"/>
    </source>
</evidence>
<evidence type="ECO:0000313" key="16">
    <source>
        <dbReference type="EMBL" id="MBY8826295.1"/>
    </source>
</evidence>
<feature type="domain" description="TonB-dependent receptor-like beta-barrel" evidence="14">
    <location>
        <begin position="285"/>
        <end position="717"/>
    </location>
</feature>
<evidence type="ECO:0000256" key="5">
    <source>
        <dbReference type="ARBA" id="ARBA00022692"/>
    </source>
</evidence>
<organism evidence="16 17">
    <name type="scientific">Sphingomonas colocasiae</name>
    <dbReference type="NCBI Taxonomy" id="1848973"/>
    <lineage>
        <taxon>Bacteria</taxon>
        <taxon>Pseudomonadati</taxon>
        <taxon>Pseudomonadota</taxon>
        <taxon>Alphaproteobacteria</taxon>
        <taxon>Sphingomonadales</taxon>
        <taxon>Sphingomonadaceae</taxon>
        <taxon>Sphingomonas</taxon>
    </lineage>
</organism>
<dbReference type="InterPro" id="IPR036942">
    <property type="entry name" value="Beta-barrel_TonB_sf"/>
</dbReference>
<feature type="chain" id="PRO_5046544911" evidence="13">
    <location>
        <begin position="25"/>
        <end position="747"/>
    </location>
</feature>
<dbReference type="PANTHER" id="PTHR32552">
    <property type="entry name" value="FERRICHROME IRON RECEPTOR-RELATED"/>
    <property type="match status" value="1"/>
</dbReference>
<proteinExistence type="inferred from homology"/>
<dbReference type="EMBL" id="JAINVV010000015">
    <property type="protein sequence ID" value="MBY8826295.1"/>
    <property type="molecule type" value="Genomic_DNA"/>
</dbReference>
<keyword evidence="17" id="KW-1185">Reference proteome</keyword>
<dbReference type="InterPro" id="IPR000531">
    <property type="entry name" value="Beta-barrel_TonB"/>
</dbReference>
<evidence type="ECO:0000256" key="13">
    <source>
        <dbReference type="SAM" id="SignalP"/>
    </source>
</evidence>
<comment type="similarity">
    <text evidence="11 12">Belongs to the TonB-dependent receptor family.</text>
</comment>
<dbReference type="Gene3D" id="2.40.170.20">
    <property type="entry name" value="TonB-dependent receptor, beta-barrel domain"/>
    <property type="match status" value="1"/>
</dbReference>
<keyword evidence="13" id="KW-0732">Signal</keyword>
<dbReference type="Pfam" id="PF07715">
    <property type="entry name" value="Plug"/>
    <property type="match status" value="1"/>
</dbReference>
<evidence type="ECO:0000256" key="4">
    <source>
        <dbReference type="ARBA" id="ARBA00022496"/>
    </source>
</evidence>
<name>A0ABS7PY61_9SPHN</name>
<comment type="subcellular location">
    <subcellularLocation>
        <location evidence="1 11">Cell outer membrane</location>
        <topology evidence="1 11">Multi-pass membrane protein</topology>
    </subcellularLocation>
</comment>
<evidence type="ECO:0000256" key="11">
    <source>
        <dbReference type="PROSITE-ProRule" id="PRU01360"/>
    </source>
</evidence>
<evidence type="ECO:0000256" key="6">
    <source>
        <dbReference type="ARBA" id="ARBA00023004"/>
    </source>
</evidence>
<keyword evidence="16" id="KW-0675">Receptor</keyword>
<evidence type="ECO:0000313" key="17">
    <source>
        <dbReference type="Proteomes" id="UP000706039"/>
    </source>
</evidence>
<keyword evidence="2 11" id="KW-0813">Transport</keyword>
<evidence type="ECO:0000256" key="10">
    <source>
        <dbReference type="ARBA" id="ARBA00023237"/>
    </source>
</evidence>
<reference evidence="16 17" key="1">
    <citation type="submission" date="2021-08" db="EMBL/GenBank/DDBJ databases">
        <authorList>
            <person name="Tuo L."/>
        </authorList>
    </citation>
    <scope>NUCLEOTIDE SEQUENCE [LARGE SCALE GENOMIC DNA]</scope>
    <source>
        <strain evidence="16 17">JCM 31229</strain>
    </source>
</reference>
<evidence type="ECO:0000256" key="9">
    <source>
        <dbReference type="ARBA" id="ARBA00023136"/>
    </source>
</evidence>
<feature type="signal peptide" evidence="13">
    <location>
        <begin position="1"/>
        <end position="24"/>
    </location>
</feature>
<keyword evidence="6" id="KW-0408">Iron</keyword>
<dbReference type="PROSITE" id="PS52016">
    <property type="entry name" value="TONB_DEPENDENT_REC_3"/>
    <property type="match status" value="1"/>
</dbReference>
<keyword evidence="8 12" id="KW-0798">TonB box</keyword>
<comment type="caution">
    <text evidence="16">The sequence shown here is derived from an EMBL/GenBank/DDBJ whole genome shotgun (WGS) entry which is preliminary data.</text>
</comment>
<feature type="domain" description="TonB-dependent receptor plug" evidence="15">
    <location>
        <begin position="55"/>
        <end position="168"/>
    </location>
</feature>
<sequence>MAIRTGLFTSAAFGALAFTLPAHAQSGAERTESAQGQYANEGEIVVTARRREERLADVPTAASVIDAQSLVDRGGAFSSGELLADQPSVRFNNLNSAVTSEISMRASSTARATNGDPSVGLYRNGSYIGGGAIGGRNFTRLDMMDIGRVEVLRGTQGALYGRNAVGGAINIVSARPEFGFSGYARARYSFENDSTQLQAAANIPVSDTVALRFSADAVNQTGGFFYNPYHDVYFDRSNGFAARGQARIRSGALDVTFLAEIQAMIIPSIHYQVSIAPGTPGYPGGYTQEKFSYPWNTRPRAEQNVEGLQIFGSLDLGGGTSLNWASLYRARHSRYDLDNDAISAEELARAKAAGLVSPLVNTDTGSASYVIDTTKTFNQNLYLNGTAANGRLHWLAGADIVILDSNYQVTTTRTPTPANASTGTRAPAKLDYRSYAAYGSLGFDITDALSATGEIRYTKDDRSLWARLLDRVTGANVGGAARMVDAGTKPDNISYNATLSYKTGFGVLGYAKVGSSYRAGGFNTNLGDPRQPVVIPAAYGNEKAMSYEAGIKGNPASNLYFAIAGYYNTLDNLIAQLDNGCAITLPACPVAAVTFLTNAGNARSYGVEGELTASFDLGGGRLRAQLSGSWQGGTVTSGRYDGLDLPQVPDYLASASLNYRYPIGKGAIVANAFYTAQWGGFQELRVNSVPLDDFQQLNLKLGYETDRFSIAAIANNVTNEVHYLARDTTIRRYSQPRLLGIEAGLRW</sequence>
<gene>
    <name evidence="16" type="ORF">K7G82_28590</name>
</gene>
<evidence type="ECO:0000259" key="15">
    <source>
        <dbReference type="Pfam" id="PF07715"/>
    </source>
</evidence>
<protein>
    <submittedName>
        <fullName evidence="16">TonB-dependent receptor</fullName>
    </submittedName>
</protein>
<dbReference type="SUPFAM" id="SSF56935">
    <property type="entry name" value="Porins"/>
    <property type="match status" value="1"/>
</dbReference>
<dbReference type="InterPro" id="IPR039426">
    <property type="entry name" value="TonB-dep_rcpt-like"/>
</dbReference>
<evidence type="ECO:0000256" key="7">
    <source>
        <dbReference type="ARBA" id="ARBA00023065"/>
    </source>
</evidence>
<evidence type="ECO:0000256" key="8">
    <source>
        <dbReference type="ARBA" id="ARBA00023077"/>
    </source>
</evidence>
<dbReference type="Pfam" id="PF00593">
    <property type="entry name" value="TonB_dep_Rec_b-barrel"/>
    <property type="match status" value="1"/>
</dbReference>